<dbReference type="SUPFAM" id="SSF54160">
    <property type="entry name" value="Chromo domain-like"/>
    <property type="match status" value="1"/>
</dbReference>
<dbReference type="EnsemblMetazoa" id="ASTEI06154-RA">
    <property type="protein sequence ID" value="ASTEI06154-PA"/>
    <property type="gene ID" value="ASTEI06154"/>
</dbReference>
<feature type="compositionally biased region" description="Low complexity" evidence="1">
    <location>
        <begin position="339"/>
        <end position="368"/>
    </location>
</feature>
<dbReference type="OMA" id="MDSFKQW"/>
<dbReference type="Pfam" id="PF00385">
    <property type="entry name" value="Chromo"/>
    <property type="match status" value="1"/>
</dbReference>
<feature type="region of interest" description="Disordered" evidence="1">
    <location>
        <begin position="562"/>
        <end position="611"/>
    </location>
</feature>
<feature type="compositionally biased region" description="Acidic residues" evidence="1">
    <location>
        <begin position="416"/>
        <end position="426"/>
    </location>
</feature>
<feature type="compositionally biased region" description="Low complexity" evidence="1">
    <location>
        <begin position="698"/>
        <end position="710"/>
    </location>
</feature>
<feature type="region of interest" description="Disordered" evidence="1">
    <location>
        <begin position="751"/>
        <end position="857"/>
    </location>
</feature>
<dbReference type="VEuPathDB" id="VectorBase:ASTE008511"/>
<sequence length="1019" mass="105922">MDPADIGKHPDLIKKAQADISQCDVLVCGRCHSVFHLIDLFREHKENEPDCKRSSGSTLHNCDEAQAKVWAFLLWKSAQRQSAGEEKNAGANNSWKLYQTWVKLEESVRDTWIVAGKTIQSFSKTGAGNLQEMPVKITKTILEPQNEAQDKGKGTVKVMFTPVQINPYLFAISANAQNRFTPAVRKVGDVKPPTTLAGDAKNRIVVGAQTGVVKKTDGTPVKTPITGSGAASAAAAGTTTTGTPVRRSFATRTHPKTGACSEEEVEKILAKRFSPIIKMHEYLVKWVKMTNDQNTWEPLTHLHSCQSILEHFEVQLAKQKEQRAATAARALQMQRQEKGATGAATTTGTAGSGTTTTTTTTAGSGAASIANQLRPVRTSKASALDRVKQWTAGNRSPGDSADDATGPAGKRKLDEAESDGPNDADGVDTAKKLKTESSSAVSDALTKVSQTGNVKIVSVSGAGGGAPTSGIMKSAVNGTVATTVKDGTSAEVVIIKSPKDGIASGISKKSPGQQLVVGGGSAGAITTRLSPRSGGEAAKVKIVSKSEMSGGGGGGVHGIFKVKPEPTGSSPQSSSPKAVVTTATAGSTTPHHPPSRPITITTGASTTDSSGVTTRIIRRNIDGTEQLVKQTIRKTPKLVPFSPGQQQQRPGGIGTPKPAGVYTSAPVPKITTSAAASGQQRATASPRVISTSQQKPIGSRVVTSVSGGPGTVVRTSTVTRTVGGPASSEQKINALRRQGVNVVKRVITSSTVAGGKKAGGNEEEETEAMTDGFSSNISIPPPPSPPRAMTLCPVTGKVLAQAEGEPTPVPSPEAEPEEKKVDVKQESGSANATPSEQPAAEGGEQQMVVATGGDQTDTQVQQLLTNEDGSPILVAGEDGTVYQVAGKNAEGQTILIAQGSDGEQSCVLVASQEGEEEAAGGAGGVLTLDAAVSEAVAVPQEGQEMTEEQAAQYQQSVDTNQELTISTEDSQDTQITAEVVQADQPSPGGTRRVVLLLPDGSFMMTEVNDEQYQSLNLVN</sequence>
<dbReference type="PROSITE" id="PS50013">
    <property type="entry name" value="CHROMO_2"/>
    <property type="match status" value="1"/>
</dbReference>
<dbReference type="SMART" id="SM00298">
    <property type="entry name" value="CHROMO"/>
    <property type="match status" value="1"/>
</dbReference>
<keyword evidence="3" id="KW-1185">Reference proteome</keyword>
<evidence type="ECO:0000256" key="1">
    <source>
        <dbReference type="SAM" id="MobiDB-lite"/>
    </source>
</evidence>
<dbReference type="Gene3D" id="2.40.50.40">
    <property type="match status" value="1"/>
</dbReference>
<feature type="compositionally biased region" description="Polar residues" evidence="1">
    <location>
        <begin position="826"/>
        <end position="836"/>
    </location>
</feature>
<dbReference type="InterPro" id="IPR023780">
    <property type="entry name" value="Chromo_domain"/>
</dbReference>
<dbReference type="VEuPathDB" id="VectorBase:ASTEI20_042044"/>
<reference evidence="3" key="1">
    <citation type="journal article" date="2014" name="Genome Biol.">
        <title>Genome analysis of a major urban malaria vector mosquito, Anopheles stephensi.</title>
        <authorList>
            <person name="Jiang X."/>
            <person name="Peery A."/>
            <person name="Hall A.B."/>
            <person name="Sharma A."/>
            <person name="Chen X.G."/>
            <person name="Waterhouse R.M."/>
            <person name="Komissarov A."/>
            <person name="Riehle M.M."/>
            <person name="Shouche Y."/>
            <person name="Sharakhova M.V."/>
            <person name="Lawson D."/>
            <person name="Pakpour N."/>
            <person name="Arensburger P."/>
            <person name="Davidson V.L."/>
            <person name="Eiglmeier K."/>
            <person name="Emrich S."/>
            <person name="George P."/>
            <person name="Kennedy R.C."/>
            <person name="Mane S.P."/>
            <person name="Maslen G."/>
            <person name="Oringanje C."/>
            <person name="Qi Y."/>
            <person name="Settlage R."/>
            <person name="Tojo M."/>
            <person name="Tubio J.M."/>
            <person name="Unger M.F."/>
            <person name="Wang B."/>
            <person name="Vernick K.D."/>
            <person name="Ribeiro J.M."/>
            <person name="James A.A."/>
            <person name="Michel K."/>
            <person name="Riehle M.A."/>
            <person name="Luckhart S."/>
            <person name="Sharakhov I.V."/>
            <person name="Tu Z."/>
        </authorList>
    </citation>
    <scope>NUCLEOTIDE SEQUENCE [LARGE SCALE GENOMIC DNA]</scope>
    <source>
        <strain evidence="3">Indian</strain>
    </source>
</reference>
<dbReference type="GO" id="GO:0005694">
    <property type="term" value="C:chromosome"/>
    <property type="evidence" value="ECO:0007669"/>
    <property type="project" value="UniProtKB-ARBA"/>
</dbReference>
<dbReference type="VEuPathDB" id="VectorBase:ASTEI06154"/>
<proteinExistence type="predicted"/>
<feature type="compositionally biased region" description="Low complexity" evidence="1">
    <location>
        <begin position="226"/>
        <end position="243"/>
    </location>
</feature>
<dbReference type="STRING" id="30069.A0A182YCG8"/>
<protein>
    <submittedName>
        <fullName evidence="2">Uncharacterized protein</fullName>
    </submittedName>
</protein>
<dbReference type="Proteomes" id="UP000076408">
    <property type="component" value="Unassembled WGS sequence"/>
</dbReference>
<feature type="region of interest" description="Disordered" evidence="1">
    <location>
        <begin position="638"/>
        <end position="710"/>
    </location>
</feature>
<feature type="compositionally biased region" description="Polar residues" evidence="1">
    <location>
        <begin position="598"/>
        <end position="611"/>
    </location>
</feature>
<feature type="compositionally biased region" description="Polar residues" evidence="1">
    <location>
        <begin position="567"/>
        <end position="576"/>
    </location>
</feature>
<reference evidence="2" key="2">
    <citation type="submission" date="2020-05" db="UniProtKB">
        <authorList>
            <consortium name="EnsemblMetazoa"/>
        </authorList>
    </citation>
    <scope>IDENTIFICATION</scope>
    <source>
        <strain evidence="2">Indian</strain>
    </source>
</reference>
<feature type="compositionally biased region" description="Low complexity" evidence="1">
    <location>
        <begin position="578"/>
        <end position="590"/>
    </location>
</feature>
<evidence type="ECO:0000313" key="2">
    <source>
        <dbReference type="EnsemblMetazoa" id="ASTEI06154-PA"/>
    </source>
</evidence>
<dbReference type="InterPro" id="IPR000953">
    <property type="entry name" value="Chromo/chromo_shadow_dom"/>
</dbReference>
<feature type="region of interest" description="Disordered" evidence="1">
    <location>
        <begin position="219"/>
        <end position="246"/>
    </location>
</feature>
<feature type="compositionally biased region" description="Polar residues" evidence="1">
    <location>
        <begin position="670"/>
        <end position="696"/>
    </location>
</feature>
<feature type="compositionally biased region" description="Low complexity" evidence="1">
    <location>
        <begin position="640"/>
        <end position="650"/>
    </location>
</feature>
<organism evidence="2 3">
    <name type="scientific">Anopheles stephensi</name>
    <name type="common">Indo-Pakistan malaria mosquito</name>
    <dbReference type="NCBI Taxonomy" id="30069"/>
    <lineage>
        <taxon>Eukaryota</taxon>
        <taxon>Metazoa</taxon>
        <taxon>Ecdysozoa</taxon>
        <taxon>Arthropoda</taxon>
        <taxon>Hexapoda</taxon>
        <taxon>Insecta</taxon>
        <taxon>Pterygota</taxon>
        <taxon>Neoptera</taxon>
        <taxon>Endopterygota</taxon>
        <taxon>Diptera</taxon>
        <taxon>Nematocera</taxon>
        <taxon>Culicoidea</taxon>
        <taxon>Culicidae</taxon>
        <taxon>Anophelinae</taxon>
        <taxon>Anopheles</taxon>
    </lineage>
</organism>
<accession>A0A182YCG8</accession>
<dbReference type="AlphaFoldDB" id="A0A182YCG8"/>
<feature type="region of interest" description="Disordered" evidence="1">
    <location>
        <begin position="327"/>
        <end position="428"/>
    </location>
</feature>
<evidence type="ECO:0000313" key="3">
    <source>
        <dbReference type="Proteomes" id="UP000076408"/>
    </source>
</evidence>
<name>A0A182YCG8_ANOST</name>
<dbReference type="InterPro" id="IPR016197">
    <property type="entry name" value="Chromo-like_dom_sf"/>
</dbReference>